<protein>
    <submittedName>
        <fullName evidence="2">Uncharacterized protein</fullName>
    </submittedName>
</protein>
<gene>
    <name evidence="2" type="ORF">GCM10007100_34640</name>
</gene>
<evidence type="ECO:0000313" key="3">
    <source>
        <dbReference type="Proteomes" id="UP000644507"/>
    </source>
</evidence>
<comment type="caution">
    <text evidence="2">The sequence shown here is derived from an EMBL/GenBank/DDBJ whole genome shotgun (WGS) entry which is preliminary data.</text>
</comment>
<dbReference type="EMBL" id="BMXI01000017">
    <property type="protein sequence ID" value="GHC64080.1"/>
    <property type="molecule type" value="Genomic_DNA"/>
</dbReference>
<keyword evidence="3" id="KW-1185">Reference proteome</keyword>
<dbReference type="InterPro" id="IPR043746">
    <property type="entry name" value="DUF5691"/>
</dbReference>
<name>A0A918TUM4_9BACT</name>
<organism evidence="2 3">
    <name type="scientific">Roseibacillus persicicus</name>
    <dbReference type="NCBI Taxonomy" id="454148"/>
    <lineage>
        <taxon>Bacteria</taxon>
        <taxon>Pseudomonadati</taxon>
        <taxon>Verrucomicrobiota</taxon>
        <taxon>Verrucomicrobiia</taxon>
        <taxon>Verrucomicrobiales</taxon>
        <taxon>Verrucomicrobiaceae</taxon>
        <taxon>Roseibacillus</taxon>
    </lineage>
</organism>
<evidence type="ECO:0000256" key="1">
    <source>
        <dbReference type="SAM" id="MobiDB-lite"/>
    </source>
</evidence>
<reference evidence="2" key="2">
    <citation type="submission" date="2020-09" db="EMBL/GenBank/DDBJ databases">
        <authorList>
            <person name="Sun Q."/>
            <person name="Kim S."/>
        </authorList>
    </citation>
    <scope>NUCLEOTIDE SEQUENCE</scope>
    <source>
        <strain evidence="2">KCTC 12988</strain>
    </source>
</reference>
<evidence type="ECO:0000313" key="2">
    <source>
        <dbReference type="EMBL" id="GHC64080.1"/>
    </source>
</evidence>
<feature type="region of interest" description="Disordered" evidence="1">
    <location>
        <begin position="1"/>
        <end position="22"/>
    </location>
</feature>
<dbReference type="AlphaFoldDB" id="A0A918TUM4"/>
<dbReference type="Proteomes" id="UP000644507">
    <property type="component" value="Unassembled WGS sequence"/>
</dbReference>
<reference evidence="2" key="1">
    <citation type="journal article" date="2014" name="Int. J. Syst. Evol. Microbiol.">
        <title>Complete genome sequence of Corynebacterium casei LMG S-19264T (=DSM 44701T), isolated from a smear-ripened cheese.</title>
        <authorList>
            <consortium name="US DOE Joint Genome Institute (JGI-PGF)"/>
            <person name="Walter F."/>
            <person name="Albersmeier A."/>
            <person name="Kalinowski J."/>
            <person name="Ruckert C."/>
        </authorList>
    </citation>
    <scope>NUCLEOTIDE SEQUENCE</scope>
    <source>
        <strain evidence="2">KCTC 12988</strain>
    </source>
</reference>
<dbReference type="Pfam" id="PF18944">
    <property type="entry name" value="DUF5691"/>
    <property type="match status" value="1"/>
</dbReference>
<proteinExistence type="predicted"/>
<sequence>MTSSLTSHALLGTARSGPWPDPPHELLAQPWAALAKAPDPASALLQAAALERTLLRSGQQPLAGAVLADSCPPETRNYLPEKTLTSARRMLAGDYPELLPEWLALATQSQLLLPPRLIPAFFQYGRGKKSTIPQLIALAGQRGQWFAQEDEAWKAFRINAPSKTFADDVWDTGENQDRLAWLEKLFAENPEEAGQIVSDSWRSETPDNREVMTSFAYQYPHPAHLVWLETQAFKERRQSTRSWATRALLLNRESNYYQFSSQLFLDTVRVEKKKLLLTPPETFVSQWSDYGLIEKAPAGKGKKAHWLEQILSLFPVTQWPQLLGITAKELYQLKPDPDWFNNLLAVWIEDLSRNPSPEHALPIISLWLKNLASLPKNQRSPHLALRNILQALKSSDQADILTQLTLDLNEMLSLLATLAPPFSAKSHPALHKVVLHFLQSKDRYLLDRPHASRLASAIAPEDIPALLTTISQLPELPSIVEHFALTLEFRQSYLPHFPNSQFPIPNSQFPIPNSHVQPPRTRRNPLCQRAGGPCRP</sequence>
<accession>A0A918TUM4</accession>
<feature type="region of interest" description="Disordered" evidence="1">
    <location>
        <begin position="508"/>
        <end position="536"/>
    </location>
</feature>
<dbReference type="RefSeq" id="WP_189572900.1">
    <property type="nucleotide sequence ID" value="NZ_BMXI01000017.1"/>
</dbReference>